<dbReference type="KEGG" id="nli:G3M70_13345"/>
<keyword evidence="4" id="KW-0238">DNA-binding</keyword>
<evidence type="ECO:0000313" key="9">
    <source>
        <dbReference type="Proteomes" id="UP000594688"/>
    </source>
</evidence>
<dbReference type="CDD" id="cd17554">
    <property type="entry name" value="REC_TrrA-like"/>
    <property type="match status" value="1"/>
</dbReference>
<feature type="modified residue" description="4-aspartylphosphate" evidence="6">
    <location>
        <position position="54"/>
    </location>
</feature>
<evidence type="ECO:0000313" key="8">
    <source>
        <dbReference type="EMBL" id="QPJ63813.1"/>
    </source>
</evidence>
<evidence type="ECO:0000259" key="7">
    <source>
        <dbReference type="PROSITE" id="PS50110"/>
    </source>
</evidence>
<dbReference type="Gene3D" id="3.40.50.2300">
    <property type="match status" value="1"/>
</dbReference>
<accession>A0A7T0G232</accession>
<dbReference type="EMBL" id="CP048685">
    <property type="protein sequence ID" value="QPJ63813.1"/>
    <property type="molecule type" value="Genomic_DNA"/>
</dbReference>
<dbReference type="GO" id="GO:0000160">
    <property type="term" value="P:phosphorelay signal transduction system"/>
    <property type="evidence" value="ECO:0007669"/>
    <property type="project" value="UniProtKB-KW"/>
</dbReference>
<reference evidence="8 9" key="1">
    <citation type="submission" date="2020-02" db="EMBL/GenBank/DDBJ databases">
        <title>Genomic and physiological characterization of two novel Nitrospinaceae genera.</title>
        <authorList>
            <person name="Mueller A.J."/>
            <person name="Jung M.-Y."/>
            <person name="Strachan C.R."/>
            <person name="Herbold C.W."/>
            <person name="Kirkegaard R.H."/>
            <person name="Daims H."/>
        </authorList>
    </citation>
    <scope>NUCLEOTIDE SEQUENCE [LARGE SCALE GENOMIC DNA]</scope>
    <source>
        <strain evidence="8">EB</strain>
    </source>
</reference>
<dbReference type="GO" id="GO:0003677">
    <property type="term" value="F:DNA binding"/>
    <property type="evidence" value="ECO:0007669"/>
    <property type="project" value="UniProtKB-KW"/>
</dbReference>
<keyword evidence="5" id="KW-0804">Transcription</keyword>
<proteinExistence type="predicted"/>
<dbReference type="InterPro" id="IPR011006">
    <property type="entry name" value="CheY-like_superfamily"/>
</dbReference>
<dbReference type="InterPro" id="IPR001789">
    <property type="entry name" value="Sig_transdc_resp-reg_receiver"/>
</dbReference>
<dbReference type="PROSITE" id="PS50110">
    <property type="entry name" value="RESPONSE_REGULATORY"/>
    <property type="match status" value="1"/>
</dbReference>
<sequence>MIKKKVLVVDDETNIRLLYKEELEDEGYEVLLAQEAEEARKIIENESPDLVTLDIKMPGLDGIQFLNQLKEKYEDLPVILCSAYGSHKQDFRVWSSDAYVVKSADLRELKLMIREVLGF</sequence>
<keyword evidence="2" id="KW-0902">Two-component regulatory system</keyword>
<dbReference type="PANTHER" id="PTHR44591:SF18">
    <property type="entry name" value="REGULATORY PROTEIN"/>
    <property type="match status" value="1"/>
</dbReference>
<name>A0A7T0G232_9BACT</name>
<evidence type="ECO:0000256" key="3">
    <source>
        <dbReference type="ARBA" id="ARBA00023015"/>
    </source>
</evidence>
<evidence type="ECO:0000256" key="4">
    <source>
        <dbReference type="ARBA" id="ARBA00023125"/>
    </source>
</evidence>
<evidence type="ECO:0000256" key="1">
    <source>
        <dbReference type="ARBA" id="ARBA00022553"/>
    </source>
</evidence>
<organism evidence="8 9">
    <name type="scientific">Candidatus Nitronauta litoralis</name>
    <dbReference type="NCBI Taxonomy" id="2705533"/>
    <lineage>
        <taxon>Bacteria</taxon>
        <taxon>Pseudomonadati</taxon>
        <taxon>Nitrospinota/Tectimicrobiota group</taxon>
        <taxon>Nitrospinota</taxon>
        <taxon>Nitrospinia</taxon>
        <taxon>Nitrospinales</taxon>
        <taxon>Nitrospinaceae</taxon>
        <taxon>Candidatus Nitronauta</taxon>
    </lineage>
</organism>
<dbReference type="AlphaFoldDB" id="A0A7T0G232"/>
<dbReference type="Proteomes" id="UP000594688">
    <property type="component" value="Chromosome"/>
</dbReference>
<keyword evidence="1 6" id="KW-0597">Phosphoprotein</keyword>
<dbReference type="SMART" id="SM00448">
    <property type="entry name" value="REC"/>
    <property type="match status" value="1"/>
</dbReference>
<gene>
    <name evidence="8" type="ORF">G3M70_13345</name>
</gene>
<dbReference type="Pfam" id="PF00072">
    <property type="entry name" value="Response_reg"/>
    <property type="match status" value="1"/>
</dbReference>
<keyword evidence="3" id="KW-0805">Transcription regulation</keyword>
<feature type="domain" description="Response regulatory" evidence="7">
    <location>
        <begin position="5"/>
        <end position="117"/>
    </location>
</feature>
<protein>
    <submittedName>
        <fullName evidence="8">Response regulator</fullName>
    </submittedName>
</protein>
<dbReference type="InterPro" id="IPR050595">
    <property type="entry name" value="Bact_response_regulator"/>
</dbReference>
<evidence type="ECO:0000256" key="5">
    <source>
        <dbReference type="ARBA" id="ARBA00023163"/>
    </source>
</evidence>
<evidence type="ECO:0000256" key="6">
    <source>
        <dbReference type="PROSITE-ProRule" id="PRU00169"/>
    </source>
</evidence>
<dbReference type="PANTHER" id="PTHR44591">
    <property type="entry name" value="STRESS RESPONSE REGULATOR PROTEIN 1"/>
    <property type="match status" value="1"/>
</dbReference>
<dbReference type="SUPFAM" id="SSF52172">
    <property type="entry name" value="CheY-like"/>
    <property type="match status" value="1"/>
</dbReference>
<evidence type="ECO:0000256" key="2">
    <source>
        <dbReference type="ARBA" id="ARBA00023012"/>
    </source>
</evidence>
<dbReference type="FunFam" id="3.40.50.2300:FF:000001">
    <property type="entry name" value="DNA-binding response regulator PhoB"/>
    <property type="match status" value="1"/>
</dbReference>